<dbReference type="SUPFAM" id="SSF53187">
    <property type="entry name" value="Zn-dependent exopeptidases"/>
    <property type="match status" value="1"/>
</dbReference>
<dbReference type="GO" id="GO:0016787">
    <property type="term" value="F:hydrolase activity"/>
    <property type="evidence" value="ECO:0007669"/>
    <property type="project" value="InterPro"/>
</dbReference>
<accession>A0A645G4C7</accession>
<dbReference type="EMBL" id="VSSQ01069750">
    <property type="protein sequence ID" value="MPN21708.1"/>
    <property type="molecule type" value="Genomic_DNA"/>
</dbReference>
<dbReference type="AlphaFoldDB" id="A0A645G4C7"/>
<comment type="caution">
    <text evidence="1">The sequence shown here is derived from an EMBL/GenBank/DDBJ whole genome shotgun (WGS) entry which is preliminary data.</text>
</comment>
<sequence>MAPAIGIAVLLTTSTGDRPTKPDTTTITAVIGDTLREMLIASTGLIPKLEATGGASDANFYNRYGVPCTVLSVGMQKAHTTDEFIEEEDLYLTAEIILAIIKEAAQ</sequence>
<protein>
    <submittedName>
        <fullName evidence="1">Uncharacterized protein</fullName>
    </submittedName>
</protein>
<reference evidence="1" key="1">
    <citation type="submission" date="2019-08" db="EMBL/GenBank/DDBJ databases">
        <authorList>
            <person name="Kucharzyk K."/>
            <person name="Murdoch R.W."/>
            <person name="Higgins S."/>
            <person name="Loffler F."/>
        </authorList>
    </citation>
    <scope>NUCLEOTIDE SEQUENCE</scope>
</reference>
<name>A0A645G4C7_9ZZZZ</name>
<evidence type="ECO:0000313" key="1">
    <source>
        <dbReference type="EMBL" id="MPN21708.1"/>
    </source>
</evidence>
<gene>
    <name evidence="1" type="ORF">SDC9_169088</name>
</gene>
<dbReference type="Pfam" id="PF01546">
    <property type="entry name" value="Peptidase_M20"/>
    <property type="match status" value="1"/>
</dbReference>
<dbReference type="Gene3D" id="3.40.630.10">
    <property type="entry name" value="Zn peptidases"/>
    <property type="match status" value="1"/>
</dbReference>
<organism evidence="1">
    <name type="scientific">bioreactor metagenome</name>
    <dbReference type="NCBI Taxonomy" id="1076179"/>
    <lineage>
        <taxon>unclassified sequences</taxon>
        <taxon>metagenomes</taxon>
        <taxon>ecological metagenomes</taxon>
    </lineage>
</organism>
<proteinExistence type="predicted"/>
<dbReference type="InterPro" id="IPR002933">
    <property type="entry name" value="Peptidase_M20"/>
</dbReference>